<dbReference type="PANTHER" id="PTHR47178:SF2">
    <property type="entry name" value="FAD-BINDING DOMAIN-CONTAINING PROTEIN"/>
    <property type="match status" value="1"/>
</dbReference>
<accession>W3XA29</accession>
<name>W3XA29_PESFW</name>
<dbReference type="EMBL" id="KI912112">
    <property type="protein sequence ID" value="ETS82031.1"/>
    <property type="molecule type" value="Genomic_DNA"/>
</dbReference>
<dbReference type="STRING" id="1229662.W3XA29"/>
<evidence type="ECO:0000256" key="2">
    <source>
        <dbReference type="ARBA" id="ARBA00005179"/>
    </source>
</evidence>
<dbReference type="SUPFAM" id="SSF51905">
    <property type="entry name" value="FAD/NAD(P)-binding domain"/>
    <property type="match status" value="1"/>
</dbReference>
<dbReference type="GO" id="GO:0071949">
    <property type="term" value="F:FAD binding"/>
    <property type="evidence" value="ECO:0007669"/>
    <property type="project" value="InterPro"/>
</dbReference>
<dbReference type="eggNOG" id="ENOG502S690">
    <property type="taxonomic scope" value="Eukaryota"/>
</dbReference>
<dbReference type="GO" id="GO:0004497">
    <property type="term" value="F:monooxygenase activity"/>
    <property type="evidence" value="ECO:0007669"/>
    <property type="project" value="UniProtKB-KW"/>
</dbReference>
<dbReference type="KEGG" id="pfy:PFICI_07033"/>
<dbReference type="AlphaFoldDB" id="W3XA29"/>
<dbReference type="HOGENOM" id="CLU_009665_3_2_1"/>
<proteinExistence type="predicted"/>
<comment type="cofactor">
    <cofactor evidence="1">
        <name>FAD</name>
        <dbReference type="ChEBI" id="CHEBI:57692"/>
    </cofactor>
</comment>
<feature type="domain" description="FAD-binding" evidence="7">
    <location>
        <begin position="10"/>
        <end position="354"/>
    </location>
</feature>
<evidence type="ECO:0000256" key="3">
    <source>
        <dbReference type="ARBA" id="ARBA00022630"/>
    </source>
</evidence>
<gene>
    <name evidence="8" type="ORF">PFICI_07033</name>
</gene>
<organism evidence="8 9">
    <name type="scientific">Pestalotiopsis fici (strain W106-1 / CGMCC3.15140)</name>
    <dbReference type="NCBI Taxonomy" id="1229662"/>
    <lineage>
        <taxon>Eukaryota</taxon>
        <taxon>Fungi</taxon>
        <taxon>Dikarya</taxon>
        <taxon>Ascomycota</taxon>
        <taxon>Pezizomycotina</taxon>
        <taxon>Sordariomycetes</taxon>
        <taxon>Xylariomycetidae</taxon>
        <taxon>Amphisphaeriales</taxon>
        <taxon>Sporocadaceae</taxon>
        <taxon>Pestalotiopsis</taxon>
    </lineage>
</organism>
<evidence type="ECO:0000313" key="9">
    <source>
        <dbReference type="Proteomes" id="UP000030651"/>
    </source>
</evidence>
<evidence type="ECO:0000256" key="4">
    <source>
        <dbReference type="ARBA" id="ARBA00022827"/>
    </source>
</evidence>
<keyword evidence="4" id="KW-0274">FAD</keyword>
<evidence type="ECO:0000256" key="6">
    <source>
        <dbReference type="ARBA" id="ARBA00023033"/>
    </source>
</evidence>
<protein>
    <recommendedName>
        <fullName evidence="7">FAD-binding domain-containing protein</fullName>
    </recommendedName>
</protein>
<dbReference type="PRINTS" id="PR00420">
    <property type="entry name" value="RNGMNOXGNASE"/>
</dbReference>
<reference evidence="9" key="1">
    <citation type="journal article" date="2015" name="BMC Genomics">
        <title>Genomic and transcriptomic analysis of the endophytic fungus Pestalotiopsis fici reveals its lifestyle and high potential for synthesis of natural products.</title>
        <authorList>
            <person name="Wang X."/>
            <person name="Zhang X."/>
            <person name="Liu L."/>
            <person name="Xiang M."/>
            <person name="Wang W."/>
            <person name="Sun X."/>
            <person name="Che Y."/>
            <person name="Guo L."/>
            <person name="Liu G."/>
            <person name="Guo L."/>
            <person name="Wang C."/>
            <person name="Yin W.B."/>
            <person name="Stadler M."/>
            <person name="Zhang X."/>
            <person name="Liu X."/>
        </authorList>
    </citation>
    <scope>NUCLEOTIDE SEQUENCE [LARGE SCALE GENOMIC DNA]</scope>
    <source>
        <strain evidence="9">W106-1 / CGMCC3.15140</strain>
    </source>
</reference>
<dbReference type="OMA" id="GHYIRAN"/>
<dbReference type="PANTHER" id="PTHR47178">
    <property type="entry name" value="MONOOXYGENASE, FAD-BINDING"/>
    <property type="match status" value="1"/>
</dbReference>
<evidence type="ECO:0000256" key="1">
    <source>
        <dbReference type="ARBA" id="ARBA00001974"/>
    </source>
</evidence>
<dbReference type="Proteomes" id="UP000030651">
    <property type="component" value="Unassembled WGS sequence"/>
</dbReference>
<keyword evidence="3" id="KW-0285">Flavoprotein</keyword>
<dbReference type="Gene3D" id="3.50.50.60">
    <property type="entry name" value="FAD/NAD(P)-binding domain"/>
    <property type="match status" value="1"/>
</dbReference>
<evidence type="ECO:0000313" key="8">
    <source>
        <dbReference type="EMBL" id="ETS82031.1"/>
    </source>
</evidence>
<dbReference type="Pfam" id="PF01494">
    <property type="entry name" value="FAD_binding_3"/>
    <property type="match status" value="1"/>
</dbReference>
<dbReference type="OrthoDB" id="47494at2759"/>
<keyword evidence="6" id="KW-0503">Monooxygenase</keyword>
<dbReference type="RefSeq" id="XP_007833805.1">
    <property type="nucleotide sequence ID" value="XM_007835614.1"/>
</dbReference>
<dbReference type="InterPro" id="IPR002938">
    <property type="entry name" value="FAD-bd"/>
</dbReference>
<evidence type="ECO:0000259" key="7">
    <source>
        <dbReference type="Pfam" id="PF01494"/>
    </source>
</evidence>
<sequence>MIARTSNSPHVLIIGGGLAGLSLAHGLKKNDIPFTIVDRETSPRGRNWGVTLSWGHAQLEKLLPKDLWANLQQCQPDSSLNVKTSEKQCILVRDGATGETLNAAPFPGIRRLQIQKTKKNWARGLDIQYGKKLVDIETLEDENDNDHRVLAKFEDGTSIAASVIVGADGGVSNVRRWLLGEELAAQEILPYTFMNFSFTLPADKALWLDHEMNPNVDVAPHPKSMYMGIFLLDKPDLEKPETWVFYILTTWPDDNSLEQDETSADRLRRLRRQMEGWADPYKTIVKLLPDDVEIAKNQLRIWHTRPWDNHGARVTLAGDAAHSMTFHRGQGGNLAIRDADEFVNCMIAVRNGTKTLNEAVAEYDRGVVERGQEVAISKEQTKAFHDYENFLNSPVVKMGIKPSAK</sequence>
<keyword evidence="5" id="KW-0560">Oxidoreductase</keyword>
<evidence type="ECO:0000256" key="5">
    <source>
        <dbReference type="ARBA" id="ARBA00023002"/>
    </source>
</evidence>
<keyword evidence="9" id="KW-1185">Reference proteome</keyword>
<dbReference type="GeneID" id="19272046"/>
<dbReference type="InParanoid" id="W3XA29"/>
<dbReference type="InterPro" id="IPR036188">
    <property type="entry name" value="FAD/NAD-bd_sf"/>
</dbReference>
<comment type="pathway">
    <text evidence="2">Secondary metabolite biosynthesis.</text>
</comment>